<feature type="non-terminal residue" evidence="1">
    <location>
        <position position="243"/>
    </location>
</feature>
<reference evidence="1" key="1">
    <citation type="journal article" date="2014" name="Front. Microbiol.">
        <title>High frequency of phylogenetically diverse reductive dehalogenase-homologous genes in deep subseafloor sedimentary metagenomes.</title>
        <authorList>
            <person name="Kawai M."/>
            <person name="Futagami T."/>
            <person name="Toyoda A."/>
            <person name="Takaki Y."/>
            <person name="Nishi S."/>
            <person name="Hori S."/>
            <person name="Arai W."/>
            <person name="Tsubouchi T."/>
            <person name="Morono Y."/>
            <person name="Uchiyama I."/>
            <person name="Ito T."/>
            <person name="Fujiyama A."/>
            <person name="Inagaki F."/>
            <person name="Takami H."/>
        </authorList>
    </citation>
    <scope>NUCLEOTIDE SEQUENCE</scope>
    <source>
        <strain evidence="1">Expedition CK06-06</strain>
    </source>
</reference>
<sequence>PYGLLAIGSTKTGSMLFFDDFYGPLGQQNMCVGEAFKYWFTLWGESDWDWFYGLNILGDPTLKPKSQVAVRKSSSQGKEKRMSLLAPLNNDIFTNSLYLTGRVPLTCSAYAKQSQGSIKPTNFLTNWEPPEIVGSDPESDGFPKITTSEDDKVWVIWESGRSVSNGRSDIYSSYRNGSSWSNAMVVGPVYYWDFCPDIGVDNLNRPVAVWAGWYESFGNYQYDIFYSIYSGSWSTRQMLHPLD</sequence>
<proteinExistence type="predicted"/>
<evidence type="ECO:0000313" key="1">
    <source>
        <dbReference type="EMBL" id="GAH87555.1"/>
    </source>
</evidence>
<dbReference type="AlphaFoldDB" id="X1K1L1"/>
<protein>
    <recommendedName>
        <fullName evidence="2">Sialidase domain-containing protein</fullName>
    </recommendedName>
</protein>
<feature type="non-terminal residue" evidence="1">
    <location>
        <position position="1"/>
    </location>
</feature>
<dbReference type="EMBL" id="BARU01038720">
    <property type="protein sequence ID" value="GAH87555.1"/>
    <property type="molecule type" value="Genomic_DNA"/>
</dbReference>
<accession>X1K1L1</accession>
<comment type="caution">
    <text evidence="1">The sequence shown here is derived from an EMBL/GenBank/DDBJ whole genome shotgun (WGS) entry which is preliminary data.</text>
</comment>
<evidence type="ECO:0008006" key="2">
    <source>
        <dbReference type="Google" id="ProtNLM"/>
    </source>
</evidence>
<gene>
    <name evidence="1" type="ORF">S03H2_60125</name>
</gene>
<organism evidence="1">
    <name type="scientific">marine sediment metagenome</name>
    <dbReference type="NCBI Taxonomy" id="412755"/>
    <lineage>
        <taxon>unclassified sequences</taxon>
        <taxon>metagenomes</taxon>
        <taxon>ecological metagenomes</taxon>
    </lineage>
</organism>
<name>X1K1L1_9ZZZZ</name>